<dbReference type="AlphaFoldDB" id="A0A811Y081"/>
<dbReference type="GO" id="GO:0035999">
    <property type="term" value="P:tetrahydrofolate interconversion"/>
    <property type="evidence" value="ECO:0007669"/>
    <property type="project" value="TreeGrafter"/>
</dbReference>
<evidence type="ECO:0000313" key="1">
    <source>
        <dbReference type="EMBL" id="CAD7668904.1"/>
    </source>
</evidence>
<dbReference type="GO" id="GO:0005739">
    <property type="term" value="C:mitochondrion"/>
    <property type="evidence" value="ECO:0007669"/>
    <property type="project" value="TreeGrafter"/>
</dbReference>
<protein>
    <submittedName>
        <fullName evidence="1">(raccoon dog) hypothetical protein</fullName>
    </submittedName>
</protein>
<organism evidence="1 2">
    <name type="scientific">Nyctereutes procyonoides</name>
    <name type="common">Raccoon dog</name>
    <name type="synonym">Canis procyonoides</name>
    <dbReference type="NCBI Taxonomy" id="34880"/>
    <lineage>
        <taxon>Eukaryota</taxon>
        <taxon>Metazoa</taxon>
        <taxon>Chordata</taxon>
        <taxon>Craniata</taxon>
        <taxon>Vertebrata</taxon>
        <taxon>Euteleostomi</taxon>
        <taxon>Mammalia</taxon>
        <taxon>Eutheria</taxon>
        <taxon>Laurasiatheria</taxon>
        <taxon>Carnivora</taxon>
        <taxon>Caniformia</taxon>
        <taxon>Canidae</taxon>
        <taxon>Nyctereutes</taxon>
    </lineage>
</organism>
<comment type="caution">
    <text evidence="1">The sequence shown here is derived from an EMBL/GenBank/DDBJ whole genome shotgun (WGS) entry which is preliminary data.</text>
</comment>
<dbReference type="PANTHER" id="PTHR48099:SF15">
    <property type="entry name" value="BIFUNCTIONAL METHYLENETETRAHYDROFOLATE DEHYDROGENASE_CYCLOHYDROLASE, MITOCHONDRIAL"/>
    <property type="match status" value="1"/>
</dbReference>
<dbReference type="EMBL" id="CAJHUB010000650">
    <property type="protein sequence ID" value="CAD7668904.1"/>
    <property type="molecule type" value="Genomic_DNA"/>
</dbReference>
<dbReference type="Gene3D" id="3.40.50.10860">
    <property type="entry name" value="Leucine Dehydrogenase, chain A, domain 1"/>
    <property type="match status" value="1"/>
</dbReference>
<dbReference type="Proteomes" id="UP000645828">
    <property type="component" value="Unassembled WGS sequence"/>
</dbReference>
<proteinExistence type="predicted"/>
<dbReference type="SUPFAM" id="SSF53223">
    <property type="entry name" value="Aminoacid dehydrogenase-like, N-terminal domain"/>
    <property type="match status" value="1"/>
</dbReference>
<dbReference type="GO" id="GO:0004488">
    <property type="term" value="F:methylenetetrahydrofolate dehydrogenase (NADP+) activity"/>
    <property type="evidence" value="ECO:0007669"/>
    <property type="project" value="InterPro"/>
</dbReference>
<name>A0A811Y081_NYCPR</name>
<dbReference type="GO" id="GO:0004477">
    <property type="term" value="F:methenyltetrahydrofolate cyclohydrolase activity"/>
    <property type="evidence" value="ECO:0007669"/>
    <property type="project" value="TreeGrafter"/>
</dbReference>
<dbReference type="PANTHER" id="PTHR48099">
    <property type="entry name" value="C-1-TETRAHYDROFOLATE SYNTHASE, CYTOPLASMIC-RELATED"/>
    <property type="match status" value="1"/>
</dbReference>
<reference evidence="1" key="1">
    <citation type="submission" date="2020-12" db="EMBL/GenBank/DDBJ databases">
        <authorList>
            <consortium name="Molecular Ecology Group"/>
        </authorList>
    </citation>
    <scope>NUCLEOTIDE SEQUENCE</scope>
    <source>
        <strain evidence="1">TBG_1078</strain>
    </source>
</reference>
<gene>
    <name evidence="1" type="ORF">NYPRO_LOCUS1698</name>
</gene>
<evidence type="ECO:0000313" key="2">
    <source>
        <dbReference type="Proteomes" id="UP000645828"/>
    </source>
</evidence>
<keyword evidence="2" id="KW-1185">Reference proteome</keyword>
<sequence>MVLVVENPAKVGIKNETIVKPASISEEELLNLINNLNNDNHTEETKICNAVSPDKVIDGFHIINIGGMCLDQYSMEEHDCGWRSNVGMPIAMLSHTDGMHGYPGVRRKTSYITPIPGGVVPMAVVMLMKNNYCCKKGTEA</sequence>
<dbReference type="InterPro" id="IPR046346">
    <property type="entry name" value="Aminoacid_DH-like_N_sf"/>
</dbReference>
<dbReference type="GO" id="GO:0004487">
    <property type="term" value="F:methylenetetrahydrofolate dehydrogenase (NAD+) activity"/>
    <property type="evidence" value="ECO:0007669"/>
    <property type="project" value="TreeGrafter"/>
</dbReference>
<accession>A0A811Y081</accession>